<sequence>MVKNQLGVEIGGDLLQLRDGVGIAGLAMAGDVDGRNAQTVIASGVLDRHGQTGDPAVFALHDYLSLLPDSGDFTTQPGLGGRFRPGFGRGRPDLADDGVDDGVGLERQQQASAAVAVPAGLVEPAVGDVQPHHAFRLNLGQCDAAIAPETDHDAEFVEHSGDAGSAAFGQHEQLRMLPVAAGEFEEPGAEAVLAVGGFLQQAIGAQGADDMGGVAARQPGPPDDFGEFQRGVVAEKLQRMNDFWQYFHAVSDGLISY</sequence>
<protein>
    <submittedName>
        <fullName evidence="1">Uncharacterized protein</fullName>
    </submittedName>
</protein>
<name>A0A644XYA9_9ZZZZ</name>
<comment type="caution">
    <text evidence="1">The sequence shown here is derived from an EMBL/GenBank/DDBJ whole genome shotgun (WGS) entry which is preliminary data.</text>
</comment>
<organism evidence="1">
    <name type="scientific">bioreactor metagenome</name>
    <dbReference type="NCBI Taxonomy" id="1076179"/>
    <lineage>
        <taxon>unclassified sequences</taxon>
        <taxon>metagenomes</taxon>
        <taxon>ecological metagenomes</taxon>
    </lineage>
</organism>
<dbReference type="AlphaFoldDB" id="A0A644XYA9"/>
<gene>
    <name evidence="1" type="ORF">SDC9_67664</name>
</gene>
<reference evidence="1" key="1">
    <citation type="submission" date="2019-08" db="EMBL/GenBank/DDBJ databases">
        <authorList>
            <person name="Kucharzyk K."/>
            <person name="Murdoch R.W."/>
            <person name="Higgins S."/>
            <person name="Loffler F."/>
        </authorList>
    </citation>
    <scope>NUCLEOTIDE SEQUENCE</scope>
</reference>
<dbReference type="EMBL" id="VSSQ01003546">
    <property type="protein sequence ID" value="MPM21220.1"/>
    <property type="molecule type" value="Genomic_DNA"/>
</dbReference>
<accession>A0A644XYA9</accession>
<evidence type="ECO:0000313" key="1">
    <source>
        <dbReference type="EMBL" id="MPM21220.1"/>
    </source>
</evidence>
<proteinExistence type="predicted"/>